<dbReference type="RefSeq" id="WP_036929389.1">
    <property type="nucleotide sequence ID" value="NZ_JRPQ01000208.1"/>
</dbReference>
<proteinExistence type="predicted"/>
<protein>
    <submittedName>
        <fullName evidence="3">Collagen-binding protein</fullName>
    </submittedName>
</protein>
<evidence type="ECO:0000256" key="1">
    <source>
        <dbReference type="SAM" id="MobiDB-lite"/>
    </source>
</evidence>
<dbReference type="InterPro" id="IPR008969">
    <property type="entry name" value="CarboxyPept-like_regulatory"/>
</dbReference>
<dbReference type="EMBL" id="JRPQ01000208">
    <property type="protein sequence ID" value="KGI21056.1"/>
    <property type="molecule type" value="Genomic_DNA"/>
</dbReference>
<dbReference type="SUPFAM" id="SSF49464">
    <property type="entry name" value="Carboxypeptidase regulatory domain-like"/>
    <property type="match status" value="1"/>
</dbReference>
<gene>
    <name evidence="3" type="ORF">HMPREF9304_12450</name>
</gene>
<dbReference type="Pfam" id="PF13715">
    <property type="entry name" value="CarbopepD_reg_2"/>
    <property type="match status" value="1"/>
</dbReference>
<evidence type="ECO:0000259" key="2">
    <source>
        <dbReference type="Pfam" id="PF14905"/>
    </source>
</evidence>
<dbReference type="InterPro" id="IPR041700">
    <property type="entry name" value="OMP_b-brl_3"/>
</dbReference>
<dbReference type="Proteomes" id="UP000029723">
    <property type="component" value="Unassembled WGS sequence"/>
</dbReference>
<dbReference type="OrthoDB" id="603275at2"/>
<name>A0A098YNY8_9BACT</name>
<sequence>MKRTLFLLLILFITSIAAIGQKRKVTGTLKDKDTGNPMTQTTIQLLKLDSTFVIGTLSNEQGKFILTVPKNGKYILKISSVGHKVLFKNFHLSQDKNLDLGIINMQTDAVLLKGATITGQAMKVVVKEDTFIYNASAYRTPDGAVAEELVKRIPGAQVDDDGKITINGKEVKKILVDGKEFMTGDTKTAMKNLPTSVIEQIRTFDEKSDLSRVTGIDDGNEQTVLDFGLKKGANKGWMSNVDLALGTKNRYAERLMAAYFKANLRIMGFGNANNSNDMGFGGRGGGFGRNRNGLNARKMTGFNINYEEKEKLKLNGSIRWNHSDDDVATRTSIENFVSKTGAFSNNINQSYNRRNSWNANMRLEWMPDTMTNIMFRPRLSYTENDGRSWRNSASFQDDPYLYVTDPLALESLDELAEKNLVVNKRRLQAVNYGKNKQLGGALQINRKFDQKGRNATLRADAYYTENDNTNLSTNNVHLYKIKDAQGNDSTYQTNRYNLTPTKNWNYSLQATYSEPLWKATFLQLSYKFNYSYYKSDRSTYDFSNLGESFFQDITPTYRNWDSYLSRLEKPYETYENRELSRFSEYQNYTHDLELMFRMIREKYHFNVGMMLQPQKSHFIQHYQSINADTTRTVNNLTPTLGFRYRFSKVSNLKVDYRGYTSQPAMTDMLDITDDSDPLNITKGNPGLKPSFTNNLRATYNNYIKKYQQSVMTFLNYQTTSNSISSKVTYDETTGGRTVRPENINGNWNINGGLMYNRSIDTTGIWNINTWTQVRYNNRVGYLSLNNKADSEKNTTRTLGLTERLAMSFRNDWLEVELDGMVNYDHTRNQLQSRNNLDTWRYSYGLNVNITAPWGTNLSTDIHQNSRRGYNDQSLNTNELVWNAQISHSFLKKRNLILSLQFYDMLNNQSNFTRSVDAIRRSDTEYNSINSYAMLHVIYRLNLFGGKQARQEMNRNELRHGGLQHGRGSWRDQRRGHWNRGRY</sequence>
<comment type="caution">
    <text evidence="3">The sequence shown here is derived from an EMBL/GenBank/DDBJ whole genome shotgun (WGS) entry which is preliminary data.</text>
</comment>
<evidence type="ECO:0000313" key="4">
    <source>
        <dbReference type="Proteomes" id="UP000029723"/>
    </source>
</evidence>
<dbReference type="Pfam" id="PF14905">
    <property type="entry name" value="OMP_b-brl_3"/>
    <property type="match status" value="1"/>
</dbReference>
<dbReference type="SUPFAM" id="SSF56935">
    <property type="entry name" value="Porins"/>
    <property type="match status" value="1"/>
</dbReference>
<organism evidence="3 4">
    <name type="scientific">Hoylesella timonensis S9-PR14</name>
    <dbReference type="NCBI Taxonomy" id="1401062"/>
    <lineage>
        <taxon>Bacteria</taxon>
        <taxon>Pseudomonadati</taxon>
        <taxon>Bacteroidota</taxon>
        <taxon>Bacteroidia</taxon>
        <taxon>Bacteroidales</taxon>
        <taxon>Prevotellaceae</taxon>
        <taxon>Hoylesella</taxon>
    </lineage>
</organism>
<reference evidence="3 4" key="1">
    <citation type="submission" date="2014-07" db="EMBL/GenBank/DDBJ databases">
        <authorList>
            <person name="McCorrison J."/>
            <person name="Sanka R."/>
            <person name="Torralba M."/>
            <person name="Gillis M."/>
            <person name="Haft D.H."/>
            <person name="Methe B."/>
            <person name="Sutton G."/>
            <person name="Nelson K.E."/>
        </authorList>
    </citation>
    <scope>NUCLEOTIDE SEQUENCE [LARGE SCALE GENOMIC DNA]</scope>
    <source>
        <strain evidence="3 4">S9-PR14</strain>
    </source>
</reference>
<accession>A0A098YNY8</accession>
<keyword evidence="3" id="KW-0176">Collagen</keyword>
<feature type="domain" description="Outer membrane protein beta-barrel" evidence="2">
    <location>
        <begin position="446"/>
        <end position="793"/>
    </location>
</feature>
<feature type="region of interest" description="Disordered" evidence="1">
    <location>
        <begin position="958"/>
        <end position="982"/>
    </location>
</feature>
<dbReference type="AlphaFoldDB" id="A0A098YNY8"/>
<evidence type="ECO:0000313" key="3">
    <source>
        <dbReference type="EMBL" id="KGI21056.1"/>
    </source>
</evidence>